<evidence type="ECO:0000256" key="3">
    <source>
        <dbReference type="ARBA" id="ARBA00022989"/>
    </source>
</evidence>
<evidence type="ECO:0000256" key="1">
    <source>
        <dbReference type="ARBA" id="ARBA00004141"/>
    </source>
</evidence>
<comment type="subcellular location">
    <subcellularLocation>
        <location evidence="1">Membrane</location>
        <topology evidence="1">Multi-pass membrane protein</topology>
    </subcellularLocation>
</comment>
<protein>
    <submittedName>
        <fullName evidence="9">TM2 domain-containing membrane protein YozV</fullName>
    </submittedName>
</protein>
<feature type="transmembrane region" description="Helical" evidence="6">
    <location>
        <begin position="164"/>
        <end position="187"/>
    </location>
</feature>
<dbReference type="Pfam" id="PF05154">
    <property type="entry name" value="TM2"/>
    <property type="match status" value="1"/>
</dbReference>
<gene>
    <name evidence="9" type="ORF">F4559_001764</name>
</gene>
<evidence type="ECO:0000313" key="9">
    <source>
        <dbReference type="EMBL" id="MBB4964405.1"/>
    </source>
</evidence>
<dbReference type="Proteomes" id="UP000542674">
    <property type="component" value="Unassembled WGS sequence"/>
</dbReference>
<comment type="caution">
    <text evidence="9">The sequence shown here is derived from an EMBL/GenBank/DDBJ whole genome shotgun (WGS) entry which is preliminary data.</text>
</comment>
<evidence type="ECO:0000259" key="7">
    <source>
        <dbReference type="Pfam" id="PF05154"/>
    </source>
</evidence>
<evidence type="ECO:0000259" key="8">
    <source>
        <dbReference type="Pfam" id="PF08044"/>
    </source>
</evidence>
<feature type="domain" description="TM2" evidence="7">
    <location>
        <begin position="136"/>
        <end position="183"/>
    </location>
</feature>
<keyword evidence="2 6" id="KW-0812">Transmembrane</keyword>
<dbReference type="EMBL" id="JACHJS010000001">
    <property type="protein sequence ID" value="MBB4964405.1"/>
    <property type="molecule type" value="Genomic_DNA"/>
</dbReference>
<evidence type="ECO:0000313" key="10">
    <source>
        <dbReference type="Proteomes" id="UP000542674"/>
    </source>
</evidence>
<dbReference type="InterPro" id="IPR012551">
    <property type="entry name" value="DUF1707_SHOCT-like"/>
</dbReference>
<feature type="domain" description="DUF1707" evidence="8">
    <location>
        <begin position="7"/>
        <end position="59"/>
    </location>
</feature>
<feature type="transmembrane region" description="Helical" evidence="6">
    <location>
        <begin position="140"/>
        <end position="158"/>
    </location>
</feature>
<name>A0A7W7T0R4_9PSEU</name>
<feature type="region of interest" description="Disordered" evidence="5">
    <location>
        <begin position="65"/>
        <end position="99"/>
    </location>
</feature>
<keyword evidence="4 6" id="KW-0472">Membrane</keyword>
<keyword evidence="10" id="KW-1185">Reference proteome</keyword>
<dbReference type="RefSeq" id="WP_184667390.1">
    <property type="nucleotide sequence ID" value="NZ_BAABAI010000012.1"/>
</dbReference>
<proteinExistence type="predicted"/>
<evidence type="ECO:0000256" key="6">
    <source>
        <dbReference type="SAM" id="Phobius"/>
    </source>
</evidence>
<evidence type="ECO:0000256" key="4">
    <source>
        <dbReference type="ARBA" id="ARBA00023136"/>
    </source>
</evidence>
<dbReference type="Pfam" id="PF08044">
    <property type="entry name" value="DUF1707"/>
    <property type="match status" value="1"/>
</dbReference>
<keyword evidence="3 6" id="KW-1133">Transmembrane helix</keyword>
<dbReference type="AlphaFoldDB" id="A0A7W7T0R4"/>
<feature type="compositionally biased region" description="Pro residues" evidence="5">
    <location>
        <begin position="65"/>
        <end position="87"/>
    </location>
</feature>
<evidence type="ECO:0000256" key="5">
    <source>
        <dbReference type="SAM" id="MobiDB-lite"/>
    </source>
</evidence>
<accession>A0A7W7T0R4</accession>
<reference evidence="9 10" key="1">
    <citation type="submission" date="2020-08" db="EMBL/GenBank/DDBJ databases">
        <title>Sequencing the genomes of 1000 actinobacteria strains.</title>
        <authorList>
            <person name="Klenk H.-P."/>
        </authorList>
    </citation>
    <scope>NUCLEOTIDE SEQUENCE [LARGE SCALE GENOMIC DNA]</scope>
    <source>
        <strain evidence="9 10">DSM 45084</strain>
    </source>
</reference>
<dbReference type="GO" id="GO:0016020">
    <property type="term" value="C:membrane"/>
    <property type="evidence" value="ECO:0007669"/>
    <property type="project" value="UniProtKB-SubCell"/>
</dbReference>
<dbReference type="InterPro" id="IPR007829">
    <property type="entry name" value="TM2"/>
</dbReference>
<organism evidence="9 10">
    <name type="scientific">Saccharothrix violaceirubra</name>
    <dbReference type="NCBI Taxonomy" id="413306"/>
    <lineage>
        <taxon>Bacteria</taxon>
        <taxon>Bacillati</taxon>
        <taxon>Actinomycetota</taxon>
        <taxon>Actinomycetes</taxon>
        <taxon>Pseudonocardiales</taxon>
        <taxon>Pseudonocardiaceae</taxon>
        <taxon>Saccharothrix</taxon>
    </lineage>
</organism>
<sequence>MSEAERIRIGNQQREEAITSLNDHFAAGRLDIGEYEVRVGQAAEAQYAEQLAGLFTDLPHPRPDFLPPPTYAGPPPMDVPPPPPPFAQPQTGTYYPPPPAGFPPTGPYYAAPSPYGPHGHPAPYGYDQFTGQPLSNRSKVVAGLLQIFLSFGIGRFYTGHYGIAIAQLLTCGGLGVWTLVDGIILLVSGGTDPYGRKLRD</sequence>
<evidence type="ECO:0000256" key="2">
    <source>
        <dbReference type="ARBA" id="ARBA00022692"/>
    </source>
</evidence>